<evidence type="ECO:0000313" key="3">
    <source>
        <dbReference type="Proteomes" id="UP000242175"/>
    </source>
</evidence>
<evidence type="ECO:0000259" key="1">
    <source>
        <dbReference type="Pfam" id="PF01936"/>
    </source>
</evidence>
<dbReference type="RefSeq" id="WP_089073578.1">
    <property type="nucleotide sequence ID" value="NZ_CBCSAM010000001.1"/>
</dbReference>
<dbReference type="EMBL" id="CP022355">
    <property type="protein sequence ID" value="ASK78670.1"/>
    <property type="molecule type" value="Genomic_DNA"/>
</dbReference>
<dbReference type="Pfam" id="PF01936">
    <property type="entry name" value="NYN"/>
    <property type="match status" value="1"/>
</dbReference>
<dbReference type="Gene3D" id="3.40.50.1010">
    <property type="entry name" value="5'-nuclease"/>
    <property type="match status" value="1"/>
</dbReference>
<dbReference type="CDD" id="cd10911">
    <property type="entry name" value="PIN_LabA"/>
    <property type="match status" value="1"/>
</dbReference>
<accession>A0A220VEE9</accession>
<dbReference type="AlphaFoldDB" id="A0A220VEE9"/>
<name>A0A220VEE9_9GAMM</name>
<dbReference type="KEGG" id="pmai:CF386_06470"/>
<evidence type="ECO:0000313" key="2">
    <source>
        <dbReference type="EMBL" id="ASK78670.1"/>
    </source>
</evidence>
<dbReference type="PANTHER" id="PTHR35458:SF8">
    <property type="entry name" value="SLR0650 PROTEIN"/>
    <property type="match status" value="1"/>
</dbReference>
<reference evidence="2 3" key="1">
    <citation type="journal article" date="2016" name="Int. J. Syst. Evol. Microbiol.">
        <title>Paraphotobacterium marinum gen. nov., sp. nov., a member of the family Vibrionaceae, isolated from surface seawater.</title>
        <authorList>
            <person name="Huang Z."/>
            <person name="Dong C."/>
            <person name="Shao Z."/>
        </authorList>
    </citation>
    <scope>NUCLEOTIDE SEQUENCE [LARGE SCALE GENOMIC DNA]</scope>
    <source>
        <strain evidence="2 3">NSCS20N07D</strain>
    </source>
</reference>
<dbReference type="OrthoDB" id="9794137at2"/>
<dbReference type="InterPro" id="IPR047140">
    <property type="entry name" value="LabA"/>
</dbReference>
<keyword evidence="3" id="KW-1185">Reference proteome</keyword>
<organism evidence="2 3">
    <name type="scientific">Paraphotobacterium marinum</name>
    <dbReference type="NCBI Taxonomy" id="1755811"/>
    <lineage>
        <taxon>Bacteria</taxon>
        <taxon>Pseudomonadati</taxon>
        <taxon>Pseudomonadota</taxon>
        <taxon>Gammaproteobacteria</taxon>
        <taxon>Vibrionales</taxon>
        <taxon>Vibrionaceae</taxon>
        <taxon>Paraphotobacterium</taxon>
    </lineage>
</organism>
<dbReference type="InterPro" id="IPR021139">
    <property type="entry name" value="NYN"/>
</dbReference>
<proteinExistence type="predicted"/>
<sequence>MVQDKENVSIFVDVQNIYYTCQEAFKRNFDYNAFWSEISQSYNIIDAYAYAIQRNEIKQIQFQNILKAIGFQIKLKPFIKRKDGTAKGDWDVGITIDMLDAAETSDRLILLSGDGDFTILLDTIKTKFRKRVDVYGVNSLTSNSLINSANLFRTIDDTLLLR</sequence>
<gene>
    <name evidence="2" type="ORF">CF386_06470</name>
</gene>
<dbReference type="Proteomes" id="UP000242175">
    <property type="component" value="Chromosome large"/>
</dbReference>
<protein>
    <submittedName>
        <fullName evidence="2">Nuclease</fullName>
    </submittedName>
</protein>
<dbReference type="PANTHER" id="PTHR35458">
    <property type="entry name" value="SLR0755 PROTEIN"/>
    <property type="match status" value="1"/>
</dbReference>
<dbReference type="GO" id="GO:0004540">
    <property type="term" value="F:RNA nuclease activity"/>
    <property type="evidence" value="ECO:0007669"/>
    <property type="project" value="InterPro"/>
</dbReference>
<feature type="domain" description="NYN" evidence="1">
    <location>
        <begin position="8"/>
        <end position="155"/>
    </location>
</feature>